<keyword evidence="2" id="KW-1185">Reference proteome</keyword>
<evidence type="ECO:0000313" key="2">
    <source>
        <dbReference type="Proteomes" id="UP001333710"/>
    </source>
</evidence>
<proteinExistence type="predicted"/>
<gene>
    <name evidence="1" type="ORF">MACH26_20880</name>
</gene>
<dbReference type="KEGG" id="pmaw:MACH26_20880"/>
<name>A0AA48HPZ7_9ALTE</name>
<dbReference type="Proteomes" id="UP001333710">
    <property type="component" value="Chromosome"/>
</dbReference>
<evidence type="ECO:0000313" key="1">
    <source>
        <dbReference type="EMBL" id="BDX06567.1"/>
    </source>
</evidence>
<dbReference type="EMBL" id="AP027272">
    <property type="protein sequence ID" value="BDX06567.1"/>
    <property type="molecule type" value="Genomic_DNA"/>
</dbReference>
<accession>A0AA48HPZ7</accession>
<reference evidence="1" key="1">
    <citation type="submission" date="2023-01" db="EMBL/GenBank/DDBJ databases">
        <title>Complete genome sequence of Planctobacterium marinum strain Dej080120_11.</title>
        <authorList>
            <person name="Ueki S."/>
            <person name="Maruyama F."/>
        </authorList>
    </citation>
    <scope>NUCLEOTIDE SEQUENCE</scope>
    <source>
        <strain evidence="1">Dej080120_11</strain>
    </source>
</reference>
<protein>
    <submittedName>
        <fullName evidence="1">Uncharacterized protein</fullName>
    </submittedName>
</protein>
<dbReference type="AlphaFoldDB" id="A0AA48HPZ7"/>
<sequence length="97" mass="11174">MRSILSDSPELTNKWMRDMASQPVKVESIAKDIREYFRGNPHAGDTVEGIASWWITKQSMNNARDLVMEALEMLVLEGELHKRVYGGRVIYVREALH</sequence>
<organism evidence="1 2">
    <name type="scientific">Planctobacterium marinum</name>
    <dbReference type="NCBI Taxonomy" id="1631968"/>
    <lineage>
        <taxon>Bacteria</taxon>
        <taxon>Pseudomonadati</taxon>
        <taxon>Pseudomonadota</taxon>
        <taxon>Gammaproteobacteria</taxon>
        <taxon>Alteromonadales</taxon>
        <taxon>Alteromonadaceae</taxon>
        <taxon>Planctobacterium</taxon>
    </lineage>
</organism>